<dbReference type="EMBL" id="VNJI01000039">
    <property type="protein sequence ID" value="TVY07315.1"/>
    <property type="molecule type" value="Genomic_DNA"/>
</dbReference>
<accession>A0A559K5A0</accession>
<evidence type="ECO:0000256" key="1">
    <source>
        <dbReference type="SAM" id="MobiDB-lite"/>
    </source>
</evidence>
<feature type="region of interest" description="Disordered" evidence="1">
    <location>
        <begin position="265"/>
        <end position="317"/>
    </location>
</feature>
<dbReference type="SMART" id="SM00858">
    <property type="entry name" value="SAF"/>
    <property type="match status" value="1"/>
</dbReference>
<feature type="transmembrane region" description="Helical" evidence="2">
    <location>
        <begin position="12"/>
        <end position="34"/>
    </location>
</feature>
<dbReference type="Gene3D" id="3.90.1210.10">
    <property type="entry name" value="Antifreeze-like/N-acetylneuraminic acid synthase C-terminal domain"/>
    <property type="match status" value="1"/>
</dbReference>
<dbReference type="InterPro" id="IPR013974">
    <property type="entry name" value="SAF"/>
</dbReference>
<evidence type="ECO:0000256" key="2">
    <source>
        <dbReference type="SAM" id="Phobius"/>
    </source>
</evidence>
<comment type="caution">
    <text evidence="4">The sequence shown here is derived from an EMBL/GenBank/DDBJ whole genome shotgun (WGS) entry which is preliminary data.</text>
</comment>
<dbReference type="CDD" id="cd11614">
    <property type="entry name" value="SAF_CpaB_FlgA_like"/>
    <property type="match status" value="1"/>
</dbReference>
<reference evidence="4 5" key="1">
    <citation type="submission" date="2019-07" db="EMBL/GenBank/DDBJ databases">
        <authorList>
            <person name="Kim J."/>
        </authorList>
    </citation>
    <scope>NUCLEOTIDE SEQUENCE [LARGE SCALE GENOMIC DNA]</scope>
    <source>
        <strain evidence="4 5">JC52</strain>
    </source>
</reference>
<sequence length="317" mass="35365">MSKIRPRQKEYIKTGAYGAAAMLILCLGVGFAMYSVNRNNQLQDRAAYEKKIKDAEQLLNEQRPKQTGFILKDDLKAGDVIKESNLLEKNMPDYVIPGNFITKKQDVIGKTIKINSFKNTLLTSDMLFAKGPLDASQRKMEVDFVRLPYRLVNSDTIDIKIIYPNGEDYVVVAKKQINDLDQKEQMIYFDANSEEILLLDSALVDAYINNAEIYAIQYVDPTIQPAPAVNYLPNNDILKVIKMDPDIVNKARYDLSDKLRQSLDDRLKTSGGNSGAAKPRIGADLPTGSAVSKRGVKACGPRRGESQSKYECSGAVL</sequence>
<dbReference type="Proteomes" id="UP000317036">
    <property type="component" value="Unassembled WGS sequence"/>
</dbReference>
<keyword evidence="5" id="KW-1185">Reference proteome</keyword>
<evidence type="ECO:0000313" key="5">
    <source>
        <dbReference type="Proteomes" id="UP000317036"/>
    </source>
</evidence>
<name>A0A559K5A0_9BACL</name>
<gene>
    <name evidence="4" type="ORF">FPZ49_24540</name>
</gene>
<evidence type="ECO:0000313" key="4">
    <source>
        <dbReference type="EMBL" id="TVY07315.1"/>
    </source>
</evidence>
<keyword evidence="2" id="KW-0472">Membrane</keyword>
<organism evidence="4 5">
    <name type="scientific">Paenibacillus cremeus</name>
    <dbReference type="NCBI Taxonomy" id="2163881"/>
    <lineage>
        <taxon>Bacteria</taxon>
        <taxon>Bacillati</taxon>
        <taxon>Bacillota</taxon>
        <taxon>Bacilli</taxon>
        <taxon>Bacillales</taxon>
        <taxon>Paenibacillaceae</taxon>
        <taxon>Paenibacillus</taxon>
    </lineage>
</organism>
<dbReference type="AlphaFoldDB" id="A0A559K5A0"/>
<evidence type="ECO:0000259" key="3">
    <source>
        <dbReference type="SMART" id="SM00858"/>
    </source>
</evidence>
<feature type="domain" description="SAF" evidence="3">
    <location>
        <begin position="66"/>
        <end position="128"/>
    </location>
</feature>
<keyword evidence="2" id="KW-1133">Transmembrane helix</keyword>
<dbReference type="OrthoDB" id="2840666at2"/>
<keyword evidence="2" id="KW-0812">Transmembrane</keyword>
<dbReference type="RefSeq" id="WP_144851999.1">
    <property type="nucleotide sequence ID" value="NZ_VNJI01000039.1"/>
</dbReference>
<protein>
    <recommendedName>
        <fullName evidence="3">SAF domain-containing protein</fullName>
    </recommendedName>
</protein>
<proteinExistence type="predicted"/>